<proteinExistence type="predicted"/>
<protein>
    <submittedName>
        <fullName evidence="2">Uncharacterized protein</fullName>
    </submittedName>
</protein>
<feature type="region of interest" description="Disordered" evidence="1">
    <location>
        <begin position="98"/>
        <end position="119"/>
    </location>
</feature>
<accession>A0A4Y2GPQ3</accession>
<evidence type="ECO:0000313" key="3">
    <source>
        <dbReference type="Proteomes" id="UP000499080"/>
    </source>
</evidence>
<dbReference type="Proteomes" id="UP000499080">
    <property type="component" value="Unassembled WGS sequence"/>
</dbReference>
<organism evidence="2 3">
    <name type="scientific">Araneus ventricosus</name>
    <name type="common">Orbweaver spider</name>
    <name type="synonym">Epeira ventricosa</name>
    <dbReference type="NCBI Taxonomy" id="182803"/>
    <lineage>
        <taxon>Eukaryota</taxon>
        <taxon>Metazoa</taxon>
        <taxon>Ecdysozoa</taxon>
        <taxon>Arthropoda</taxon>
        <taxon>Chelicerata</taxon>
        <taxon>Arachnida</taxon>
        <taxon>Araneae</taxon>
        <taxon>Araneomorphae</taxon>
        <taxon>Entelegynae</taxon>
        <taxon>Araneoidea</taxon>
        <taxon>Araneidae</taxon>
        <taxon>Araneus</taxon>
    </lineage>
</organism>
<dbReference type="EMBL" id="BGPR01001472">
    <property type="protein sequence ID" value="GBM54746.1"/>
    <property type="molecule type" value="Genomic_DNA"/>
</dbReference>
<sequence>MEMSILSDTDAYIDIVSRNHVSSCDFTREKVWVKQPLDLNFMCLSLRKVERQNSEFGHIVTKATVIDAKLDSGWYLLSNKTHQLIFEAKQKPNVNAIKTRSQTRKTDHPHRIDKEGRRL</sequence>
<name>A0A4Y2GPQ3_ARAVE</name>
<keyword evidence="3" id="KW-1185">Reference proteome</keyword>
<gene>
    <name evidence="2" type="ORF">AVEN_76254_1</name>
</gene>
<feature type="compositionally biased region" description="Basic and acidic residues" evidence="1">
    <location>
        <begin position="104"/>
        <end position="119"/>
    </location>
</feature>
<reference evidence="2 3" key="1">
    <citation type="journal article" date="2019" name="Sci. Rep.">
        <title>Orb-weaving spider Araneus ventricosus genome elucidates the spidroin gene catalogue.</title>
        <authorList>
            <person name="Kono N."/>
            <person name="Nakamura H."/>
            <person name="Ohtoshi R."/>
            <person name="Moran D.A.P."/>
            <person name="Shinohara A."/>
            <person name="Yoshida Y."/>
            <person name="Fujiwara M."/>
            <person name="Mori M."/>
            <person name="Tomita M."/>
            <person name="Arakawa K."/>
        </authorList>
    </citation>
    <scope>NUCLEOTIDE SEQUENCE [LARGE SCALE GENOMIC DNA]</scope>
</reference>
<evidence type="ECO:0000256" key="1">
    <source>
        <dbReference type="SAM" id="MobiDB-lite"/>
    </source>
</evidence>
<dbReference type="AlphaFoldDB" id="A0A4Y2GPQ3"/>
<comment type="caution">
    <text evidence="2">The sequence shown here is derived from an EMBL/GenBank/DDBJ whole genome shotgun (WGS) entry which is preliminary data.</text>
</comment>
<evidence type="ECO:0000313" key="2">
    <source>
        <dbReference type="EMBL" id="GBM54746.1"/>
    </source>
</evidence>